<dbReference type="Proteomes" id="UP000886595">
    <property type="component" value="Unassembled WGS sequence"/>
</dbReference>
<keyword evidence="3" id="KW-1185">Reference proteome</keyword>
<dbReference type="AlphaFoldDB" id="A0A8X7SH03"/>
<proteinExistence type="predicted"/>
<protein>
    <submittedName>
        <fullName evidence="2">Uncharacterized protein</fullName>
    </submittedName>
</protein>
<evidence type="ECO:0000256" key="1">
    <source>
        <dbReference type="SAM" id="MobiDB-lite"/>
    </source>
</evidence>
<gene>
    <name evidence="2" type="ORF">Bca52824_026622</name>
</gene>
<dbReference type="OrthoDB" id="10529340at2759"/>
<dbReference type="InterPro" id="IPR036910">
    <property type="entry name" value="HMG_box_dom_sf"/>
</dbReference>
<organism evidence="2 3">
    <name type="scientific">Brassica carinata</name>
    <name type="common">Ethiopian mustard</name>
    <name type="synonym">Abyssinian cabbage</name>
    <dbReference type="NCBI Taxonomy" id="52824"/>
    <lineage>
        <taxon>Eukaryota</taxon>
        <taxon>Viridiplantae</taxon>
        <taxon>Streptophyta</taxon>
        <taxon>Embryophyta</taxon>
        <taxon>Tracheophyta</taxon>
        <taxon>Spermatophyta</taxon>
        <taxon>Magnoliopsida</taxon>
        <taxon>eudicotyledons</taxon>
        <taxon>Gunneridae</taxon>
        <taxon>Pentapetalae</taxon>
        <taxon>rosids</taxon>
        <taxon>malvids</taxon>
        <taxon>Brassicales</taxon>
        <taxon>Brassicaceae</taxon>
        <taxon>Brassiceae</taxon>
        <taxon>Brassica</taxon>
    </lineage>
</organism>
<dbReference type="SUPFAM" id="SSF47095">
    <property type="entry name" value="HMG-box"/>
    <property type="match status" value="1"/>
</dbReference>
<comment type="caution">
    <text evidence="2">The sequence shown here is derived from an EMBL/GenBank/DDBJ whole genome shotgun (WGS) entry which is preliminary data.</text>
</comment>
<sequence>MQKQKKAPYFAKAEKCKVDYEKNMKNYNKYLEEGRKEDEAVQLYSQRLVMTTMLRMVVKRSGSAGSKSQFQPAQLRKYKSSIPPATALPPKANEVSCEQDDAPGESRSQQDDALYWCIVEAILPGEVKPQDAVEDILKKFMENI</sequence>
<evidence type="ECO:0000313" key="3">
    <source>
        <dbReference type="Proteomes" id="UP000886595"/>
    </source>
</evidence>
<feature type="region of interest" description="Disordered" evidence="1">
    <location>
        <begin position="81"/>
        <end position="109"/>
    </location>
</feature>
<accession>A0A8X7SH03</accession>
<dbReference type="EMBL" id="JAAMPC010000006">
    <property type="protein sequence ID" value="KAG2306874.1"/>
    <property type="molecule type" value="Genomic_DNA"/>
</dbReference>
<name>A0A8X7SH03_BRACI</name>
<reference evidence="2 3" key="1">
    <citation type="submission" date="2020-02" db="EMBL/GenBank/DDBJ databases">
        <authorList>
            <person name="Ma Q."/>
            <person name="Huang Y."/>
            <person name="Song X."/>
            <person name="Pei D."/>
        </authorList>
    </citation>
    <scope>NUCLEOTIDE SEQUENCE [LARGE SCALE GENOMIC DNA]</scope>
    <source>
        <strain evidence="2">Sxm20200214</strain>
        <tissue evidence="2">Leaf</tissue>
    </source>
</reference>
<evidence type="ECO:0000313" key="2">
    <source>
        <dbReference type="EMBL" id="KAG2306874.1"/>
    </source>
</evidence>